<sequence length="161" mass="17899">MGNNSLFLLLSGALALTGTRAGECEVGGHALSRLPSPELPARSLAPGAPRWKKGRVSPSPPPGPHSLSYLFTSVSRPGRGEPRFIAVGCVDDTRLVRFHSDARKPRKEPRAWWIKQERPEYWDEETRISKDNAQTLRGNLNTLRGYYNQSEASERRGVSHP</sequence>
<evidence type="ECO:0000313" key="9">
    <source>
        <dbReference type="Ensembl" id="ENSSSCP00040035130.1"/>
    </source>
</evidence>
<evidence type="ECO:0000256" key="1">
    <source>
        <dbReference type="ARBA" id="ARBA00004167"/>
    </source>
</evidence>
<protein>
    <recommendedName>
        <fullName evidence="8">MHC class I-like antigen recognition-like domain-containing protein</fullName>
    </recommendedName>
</protein>
<feature type="domain" description="MHC class I-like antigen recognition-like" evidence="8">
    <location>
        <begin position="64"/>
        <end position="153"/>
    </location>
</feature>
<dbReference type="GO" id="GO:0002474">
    <property type="term" value="P:antigen processing and presentation of peptide antigen via MHC class I"/>
    <property type="evidence" value="ECO:0007669"/>
    <property type="project" value="UniProtKB-KW"/>
</dbReference>
<organism evidence="9 10">
    <name type="scientific">Sus scrofa</name>
    <name type="common">Pig</name>
    <dbReference type="NCBI Taxonomy" id="9823"/>
    <lineage>
        <taxon>Eukaryota</taxon>
        <taxon>Metazoa</taxon>
        <taxon>Chordata</taxon>
        <taxon>Craniata</taxon>
        <taxon>Vertebrata</taxon>
        <taxon>Euteleostomi</taxon>
        <taxon>Mammalia</taxon>
        <taxon>Eutheria</taxon>
        <taxon>Laurasiatheria</taxon>
        <taxon>Artiodactyla</taxon>
        <taxon>Suina</taxon>
        <taxon>Suidae</taxon>
        <taxon>Sus</taxon>
    </lineage>
</organism>
<keyword evidence="7" id="KW-0732">Signal</keyword>
<dbReference type="InterPro" id="IPR037055">
    <property type="entry name" value="MHC_I-like_Ag-recog_sf"/>
</dbReference>
<dbReference type="SUPFAM" id="SSF54452">
    <property type="entry name" value="MHC antigen-recognition domain"/>
    <property type="match status" value="1"/>
</dbReference>
<dbReference type="InterPro" id="IPR011162">
    <property type="entry name" value="MHC_I/II-like_Ag-recog"/>
</dbReference>
<evidence type="ECO:0000256" key="6">
    <source>
        <dbReference type="SAM" id="MobiDB-lite"/>
    </source>
</evidence>
<evidence type="ECO:0000256" key="5">
    <source>
        <dbReference type="ARBA" id="ARBA00023180"/>
    </source>
</evidence>
<name>A0A8D1KH42_PIG</name>
<dbReference type="Pfam" id="PF00129">
    <property type="entry name" value="MHC_I"/>
    <property type="match status" value="1"/>
</dbReference>
<dbReference type="InterPro" id="IPR050208">
    <property type="entry name" value="MHC_class-I_related"/>
</dbReference>
<dbReference type="Gene3D" id="3.30.500.10">
    <property type="entry name" value="MHC class I-like antigen recognition-like"/>
    <property type="match status" value="1"/>
</dbReference>
<dbReference type="PANTHER" id="PTHR16675:SF251">
    <property type="entry name" value="HLA CLASS I HISTOCOMPATIBILITY ANTIGEN, C ALPHA CHAIN"/>
    <property type="match status" value="1"/>
</dbReference>
<keyword evidence="3" id="KW-0391">Immunity</keyword>
<reference evidence="9" key="1">
    <citation type="submission" date="2025-08" db="UniProtKB">
        <authorList>
            <consortium name="Ensembl"/>
        </authorList>
    </citation>
    <scope>IDENTIFICATION</scope>
</reference>
<evidence type="ECO:0000256" key="7">
    <source>
        <dbReference type="SAM" id="SignalP"/>
    </source>
</evidence>
<comment type="subcellular location">
    <subcellularLocation>
        <location evidence="1">Membrane</location>
        <topology evidence="1">Single-pass membrane protein</topology>
    </subcellularLocation>
</comment>
<evidence type="ECO:0000256" key="3">
    <source>
        <dbReference type="ARBA" id="ARBA00022859"/>
    </source>
</evidence>
<dbReference type="FunFam" id="3.30.500.10:FF:000013">
    <property type="entry name" value="Histocompatibility 2, blastocyst"/>
    <property type="match status" value="1"/>
</dbReference>
<proteinExistence type="predicted"/>
<accession>A0A8D1KH42</accession>
<dbReference type="GO" id="GO:0098553">
    <property type="term" value="C:lumenal side of endoplasmic reticulum membrane"/>
    <property type="evidence" value="ECO:0007669"/>
    <property type="project" value="UniProtKB-ARBA"/>
</dbReference>
<keyword evidence="4" id="KW-0472">Membrane</keyword>
<feature type="signal peptide" evidence="7">
    <location>
        <begin position="1"/>
        <end position="21"/>
    </location>
</feature>
<evidence type="ECO:0000259" key="8">
    <source>
        <dbReference type="Pfam" id="PF00129"/>
    </source>
</evidence>
<dbReference type="PANTHER" id="PTHR16675">
    <property type="entry name" value="MHC CLASS I-RELATED"/>
    <property type="match status" value="1"/>
</dbReference>
<feature type="region of interest" description="Disordered" evidence="6">
    <location>
        <begin position="35"/>
        <end position="64"/>
    </location>
</feature>
<dbReference type="GO" id="GO:0042612">
    <property type="term" value="C:MHC class I protein complex"/>
    <property type="evidence" value="ECO:0007669"/>
    <property type="project" value="UniProtKB-KW"/>
</dbReference>
<dbReference type="Ensembl" id="ENSSSCT00040080973.1">
    <property type="protein sequence ID" value="ENSSSCP00040035130.1"/>
    <property type="gene ID" value="ENSSSCG00040059542.1"/>
</dbReference>
<dbReference type="AlphaFoldDB" id="A0A8D1KH42"/>
<keyword evidence="5" id="KW-0325">Glycoprotein</keyword>
<dbReference type="Proteomes" id="UP000694722">
    <property type="component" value="Unplaced"/>
</dbReference>
<evidence type="ECO:0000256" key="2">
    <source>
        <dbReference type="ARBA" id="ARBA00022451"/>
    </source>
</evidence>
<evidence type="ECO:0000313" key="10">
    <source>
        <dbReference type="Proteomes" id="UP000694722"/>
    </source>
</evidence>
<dbReference type="GO" id="GO:0030670">
    <property type="term" value="C:phagocytic vesicle membrane"/>
    <property type="evidence" value="ECO:0007669"/>
    <property type="project" value="UniProtKB-ARBA"/>
</dbReference>
<feature type="chain" id="PRO_5034632392" description="MHC class I-like antigen recognition-like domain-containing protein" evidence="7">
    <location>
        <begin position="22"/>
        <end position="161"/>
    </location>
</feature>
<keyword evidence="2" id="KW-0490">MHC I</keyword>
<evidence type="ECO:0000256" key="4">
    <source>
        <dbReference type="ARBA" id="ARBA00023136"/>
    </source>
</evidence>
<dbReference type="InterPro" id="IPR011161">
    <property type="entry name" value="MHC_I-like_Ag-recog"/>
</dbReference>